<keyword evidence="6" id="KW-0929">Antimicrobial</keyword>
<keyword evidence="4" id="KW-0732">Signal</keyword>
<evidence type="ECO:0000256" key="3">
    <source>
        <dbReference type="ARBA" id="ARBA00022525"/>
    </source>
</evidence>
<dbReference type="InterPro" id="IPR025933">
    <property type="entry name" value="Beta_defensin_dom"/>
</dbReference>
<evidence type="ECO:0000259" key="8">
    <source>
        <dbReference type="Pfam" id="PF13841"/>
    </source>
</evidence>
<dbReference type="Proteomes" id="UP000700334">
    <property type="component" value="Unassembled WGS sequence"/>
</dbReference>
<evidence type="ECO:0000256" key="4">
    <source>
        <dbReference type="ARBA" id="ARBA00022729"/>
    </source>
</evidence>
<dbReference type="AlphaFoldDB" id="A0A8J6DHL5"/>
<sequence length="343" mass="35011">MPAAGQEGQLRLPRLCPSSGPEGGADKGDQGPGRGQGSKAQRHSRGASCTASTPLVSVASHAGREPPPQNESQSPGGWRPQEKCGGAMSGRGSPRWRRLRSAPGTSSPGASWGAHCHLLRDPPGELSVCQPCRLGRGKCKRICEEDEKIVGMCKLNYFCCQPRVRGSCVRAGRSSGADRCFHGIISRSVGALPAGAGTAAETRDIVNPAHASTRVPDQRPEAISPRPTSPTSGAMRLSAFVLAALSLLAAIASGEEDTHLAGGPAGGQLPSPVGSQTCPQAAPGPGTEHPTRQHFGALTRDEGSSEPTASPAAPAPTGSSALSLASAQRAPLPEPATAPARKP</sequence>
<evidence type="ECO:0000256" key="5">
    <source>
        <dbReference type="ARBA" id="ARBA00023157"/>
    </source>
</evidence>
<keyword evidence="10" id="KW-1185">Reference proteome</keyword>
<reference evidence="9" key="1">
    <citation type="journal article" date="2021" name="Evol. Appl.">
        <title>The genome of the Pyrenean desman and the effects of bottlenecks and inbreeding on the genomic landscape of an endangered species.</title>
        <authorList>
            <person name="Escoda L."/>
            <person name="Castresana J."/>
        </authorList>
    </citation>
    <scope>NUCLEOTIDE SEQUENCE</scope>
    <source>
        <strain evidence="9">IBE-C5619</strain>
    </source>
</reference>
<evidence type="ECO:0000256" key="6">
    <source>
        <dbReference type="RuleBase" id="RU231113"/>
    </source>
</evidence>
<keyword evidence="6" id="KW-0044">Antibiotic</keyword>
<evidence type="ECO:0000256" key="7">
    <source>
        <dbReference type="SAM" id="MobiDB-lite"/>
    </source>
</evidence>
<feature type="region of interest" description="Disordered" evidence="7">
    <location>
        <begin position="259"/>
        <end position="343"/>
    </location>
</feature>
<dbReference type="GO" id="GO:0005576">
    <property type="term" value="C:extracellular region"/>
    <property type="evidence" value="ECO:0007669"/>
    <property type="project" value="UniProtKB-SubCell"/>
</dbReference>
<feature type="compositionally biased region" description="Low complexity" evidence="7">
    <location>
        <begin position="305"/>
        <end position="327"/>
    </location>
</feature>
<evidence type="ECO:0000256" key="2">
    <source>
        <dbReference type="ARBA" id="ARBA00007371"/>
    </source>
</evidence>
<dbReference type="GO" id="GO:0042742">
    <property type="term" value="P:defense response to bacterium"/>
    <property type="evidence" value="ECO:0007669"/>
    <property type="project" value="UniProtKB-UniRule"/>
</dbReference>
<gene>
    <name evidence="9" type="ORF">J0S82_015242</name>
</gene>
<name>A0A8J6DHL5_GALPY</name>
<keyword evidence="5" id="KW-1015">Disulfide bond</keyword>
<evidence type="ECO:0000313" key="9">
    <source>
        <dbReference type="EMBL" id="KAG8506333.1"/>
    </source>
</evidence>
<feature type="region of interest" description="Disordered" evidence="7">
    <location>
        <begin position="207"/>
        <end position="232"/>
    </location>
</feature>
<evidence type="ECO:0000313" key="10">
    <source>
        <dbReference type="Proteomes" id="UP000700334"/>
    </source>
</evidence>
<comment type="caution">
    <text evidence="9">The sequence shown here is derived from an EMBL/GenBank/DDBJ whole genome shotgun (WGS) entry which is preliminary data.</text>
</comment>
<organism evidence="9 10">
    <name type="scientific">Galemys pyrenaicus</name>
    <name type="common">Iberian desman</name>
    <name type="synonym">Pyrenean desman</name>
    <dbReference type="NCBI Taxonomy" id="202257"/>
    <lineage>
        <taxon>Eukaryota</taxon>
        <taxon>Metazoa</taxon>
        <taxon>Chordata</taxon>
        <taxon>Craniata</taxon>
        <taxon>Vertebrata</taxon>
        <taxon>Euteleostomi</taxon>
        <taxon>Mammalia</taxon>
        <taxon>Eutheria</taxon>
        <taxon>Laurasiatheria</taxon>
        <taxon>Eulipotyphla</taxon>
        <taxon>Talpidae</taxon>
        <taxon>Galemys</taxon>
    </lineage>
</organism>
<keyword evidence="3 6" id="KW-0964">Secreted</keyword>
<dbReference type="EMBL" id="JAGFMF010012162">
    <property type="protein sequence ID" value="KAG8506333.1"/>
    <property type="molecule type" value="Genomic_DNA"/>
</dbReference>
<dbReference type="Pfam" id="PF13841">
    <property type="entry name" value="Defensin_beta_2"/>
    <property type="match status" value="1"/>
</dbReference>
<feature type="region of interest" description="Disordered" evidence="7">
    <location>
        <begin position="1"/>
        <end position="112"/>
    </location>
</feature>
<comment type="similarity">
    <text evidence="2 6">Belongs to the beta-defensin family.</text>
</comment>
<comment type="function">
    <text evidence="6">Has antibacterial activity.</text>
</comment>
<accession>A0A8J6DHL5</accession>
<proteinExistence type="inferred from homology"/>
<comment type="subcellular location">
    <subcellularLocation>
        <location evidence="1 6">Secreted</location>
    </subcellularLocation>
</comment>
<dbReference type="OrthoDB" id="9511204at2759"/>
<feature type="domain" description="Beta-defensin" evidence="8">
    <location>
        <begin position="132"/>
        <end position="160"/>
    </location>
</feature>
<evidence type="ECO:0000256" key="1">
    <source>
        <dbReference type="ARBA" id="ARBA00004613"/>
    </source>
</evidence>
<dbReference type="GO" id="GO:0045087">
    <property type="term" value="P:innate immune response"/>
    <property type="evidence" value="ECO:0007669"/>
    <property type="project" value="InterPro"/>
</dbReference>
<keyword evidence="6" id="KW-0211">Defensin</keyword>
<protein>
    <recommendedName>
        <fullName evidence="6">Beta-defensin</fullName>
    </recommendedName>
</protein>